<gene>
    <name evidence="1" type="ORF">CIPAW_10G129700</name>
</gene>
<evidence type="ECO:0000313" key="1">
    <source>
        <dbReference type="EMBL" id="KAG6639828.1"/>
    </source>
</evidence>
<name>A0A8T1PCE0_CARIL</name>
<keyword evidence="2" id="KW-1185">Reference proteome</keyword>
<protein>
    <submittedName>
        <fullName evidence="1">Uncharacterized protein</fullName>
    </submittedName>
</protein>
<dbReference type="Proteomes" id="UP000811609">
    <property type="component" value="Chromosome 10"/>
</dbReference>
<evidence type="ECO:0000313" key="2">
    <source>
        <dbReference type="Proteomes" id="UP000811609"/>
    </source>
</evidence>
<dbReference type="AlphaFoldDB" id="A0A8T1PCE0"/>
<organism evidence="1 2">
    <name type="scientific">Carya illinoinensis</name>
    <name type="common">Pecan</name>
    <dbReference type="NCBI Taxonomy" id="32201"/>
    <lineage>
        <taxon>Eukaryota</taxon>
        <taxon>Viridiplantae</taxon>
        <taxon>Streptophyta</taxon>
        <taxon>Embryophyta</taxon>
        <taxon>Tracheophyta</taxon>
        <taxon>Spermatophyta</taxon>
        <taxon>Magnoliopsida</taxon>
        <taxon>eudicotyledons</taxon>
        <taxon>Gunneridae</taxon>
        <taxon>Pentapetalae</taxon>
        <taxon>rosids</taxon>
        <taxon>fabids</taxon>
        <taxon>Fagales</taxon>
        <taxon>Juglandaceae</taxon>
        <taxon>Carya</taxon>
    </lineage>
</organism>
<accession>A0A8T1PCE0</accession>
<sequence length="31" mass="3940">MGLRCRYRCRLMGFLHPSSRCKLRRMLLWWI</sequence>
<dbReference type="EMBL" id="CM031818">
    <property type="protein sequence ID" value="KAG6639828.1"/>
    <property type="molecule type" value="Genomic_DNA"/>
</dbReference>
<reference evidence="1" key="1">
    <citation type="submission" date="2020-12" db="EMBL/GenBank/DDBJ databases">
        <title>WGS assembly of Carya illinoinensis cv. Pawnee.</title>
        <authorList>
            <person name="Platts A."/>
            <person name="Shu S."/>
            <person name="Wright S."/>
            <person name="Barry K."/>
            <person name="Edger P."/>
            <person name="Pires J.C."/>
            <person name="Schmutz J."/>
        </authorList>
    </citation>
    <scope>NUCLEOTIDE SEQUENCE</scope>
    <source>
        <tissue evidence="1">Leaf</tissue>
    </source>
</reference>
<comment type="caution">
    <text evidence="1">The sequence shown here is derived from an EMBL/GenBank/DDBJ whole genome shotgun (WGS) entry which is preliminary data.</text>
</comment>
<proteinExistence type="predicted"/>